<dbReference type="Pfam" id="PF19296">
    <property type="entry name" value="RelA_AH_RIS"/>
    <property type="match status" value="2"/>
</dbReference>
<dbReference type="InterPro" id="IPR012675">
    <property type="entry name" value="Beta-grasp_dom_sf"/>
</dbReference>
<dbReference type="SUPFAM" id="SSF81271">
    <property type="entry name" value="TGS-like"/>
    <property type="match status" value="1"/>
</dbReference>
<dbReference type="InterPro" id="IPR004811">
    <property type="entry name" value="RelA/Spo_fam"/>
</dbReference>
<dbReference type="GO" id="GO:0008728">
    <property type="term" value="F:GTP diphosphokinase activity"/>
    <property type="evidence" value="ECO:0007669"/>
    <property type="project" value="UniProtKB-EC"/>
</dbReference>
<organism evidence="5">
    <name type="scientific">hydrothermal vent metagenome</name>
    <dbReference type="NCBI Taxonomy" id="652676"/>
    <lineage>
        <taxon>unclassified sequences</taxon>
        <taxon>metagenomes</taxon>
        <taxon>ecological metagenomes</taxon>
    </lineage>
</organism>
<proteinExistence type="inferred from homology"/>
<dbReference type="InterPro" id="IPR045865">
    <property type="entry name" value="ACT-like_dom_sf"/>
</dbReference>
<dbReference type="CDD" id="cd00077">
    <property type="entry name" value="HDc"/>
    <property type="match status" value="1"/>
</dbReference>
<dbReference type="FunFam" id="1.10.3210.10:FF:000001">
    <property type="entry name" value="GTP pyrophosphokinase RelA"/>
    <property type="match status" value="1"/>
</dbReference>
<dbReference type="Gene3D" id="3.30.70.260">
    <property type="match status" value="1"/>
</dbReference>
<evidence type="ECO:0000259" key="3">
    <source>
        <dbReference type="PROSITE" id="PS51831"/>
    </source>
</evidence>
<dbReference type="CDD" id="cd04876">
    <property type="entry name" value="ACT_RelA-SpoT"/>
    <property type="match status" value="1"/>
</dbReference>
<dbReference type="EC" id="3.1.7.2" evidence="5"/>
<feature type="domain" description="HD" evidence="3">
    <location>
        <begin position="45"/>
        <end position="144"/>
    </location>
</feature>
<keyword evidence="5" id="KW-0808">Transferase</keyword>
<dbReference type="GO" id="GO:0015969">
    <property type="term" value="P:guanosine tetraphosphate metabolic process"/>
    <property type="evidence" value="ECO:0007669"/>
    <property type="project" value="InterPro"/>
</dbReference>
<evidence type="ECO:0000259" key="4">
    <source>
        <dbReference type="PROSITE" id="PS51880"/>
    </source>
</evidence>
<dbReference type="GO" id="GO:0005886">
    <property type="term" value="C:plasma membrane"/>
    <property type="evidence" value="ECO:0007669"/>
    <property type="project" value="TreeGrafter"/>
</dbReference>
<evidence type="ECO:0000256" key="1">
    <source>
        <dbReference type="ARBA" id="ARBA00007476"/>
    </source>
</evidence>
<dbReference type="SMART" id="SM00471">
    <property type="entry name" value="HDc"/>
    <property type="match status" value="1"/>
</dbReference>
<gene>
    <name evidence="5" type="ORF">MNBD_ALPHA08-545</name>
</gene>
<dbReference type="Gene3D" id="3.10.20.30">
    <property type="match status" value="1"/>
</dbReference>
<dbReference type="InterPro" id="IPR043519">
    <property type="entry name" value="NT_sf"/>
</dbReference>
<dbReference type="InterPro" id="IPR045600">
    <property type="entry name" value="RelA/SpoT_AH_RIS"/>
</dbReference>
<accession>A0A3B0R2S3</accession>
<keyword evidence="5" id="KW-0418">Kinase</keyword>
<dbReference type="InterPro" id="IPR012676">
    <property type="entry name" value="TGS-like"/>
</dbReference>
<dbReference type="PANTHER" id="PTHR21262:SF36">
    <property type="entry name" value="BIFUNCTIONAL (P)PPGPP SYNTHASE_HYDROLASE SPOT"/>
    <property type="match status" value="1"/>
</dbReference>
<comment type="similarity">
    <text evidence="1">Belongs to the RelA/SpoT family.</text>
</comment>
<dbReference type="InterPro" id="IPR003607">
    <property type="entry name" value="HD/PDEase_dom"/>
</dbReference>
<evidence type="ECO:0000259" key="2">
    <source>
        <dbReference type="PROSITE" id="PS51671"/>
    </source>
</evidence>
<sequence length="717" mass="80302">MMRQYELVERVTSYDQDADEALLNKAYVYAMKAHGSQKRASGAPYFTHPLEVAQILTDFKLDAATIVAALLHDVVEDTDATSEEIEKIFGSDIATLVDGLTKISRLDLVTKEAAQAENLRKLLLAVSQDVRVLMVKLADRLHNMRTIEHVRAEKRKRISQETLDIYAPLAGRMGMHSIREELEDIAFRALEPDAWETVTRRLTELRAESGDIIEEIEFELKKKLKENKINATIFGREKRPYSVWSKMERKHLSLNQLSDIFGFRVIVDTADECYRVLGVVHQTWRSVPGRFKDYISNAKQNDYKSIHTTVIGPHRKRVELQIRTQQMDLVAEQGVAAHGFYKDIKDASKSEEGVSVPAATSNAYRWLRRLVDMMSSSDNPREFLEHTRLELFHDQVFAFTPKGDLIALPKGANAIDFAYSVHTDVGNSCVGCRVNGRHVPLLQELQNGDEVEIITSAAQTPPAAWEGATITGKAKSAIRRATKLAVRTQYAGLGREILDHCVERAGARYSQSDLEQAVKRLGMKDVDDALAALGRGEISSVDILSVMDIEVEEDTAKPFTRSNGGKKYTAIEVRGADKNLPLKIDPATGAVPGERIVGIFSPGEGITIYPIFAHKLQEYEDQPDRWIDLAWGTDVSEKTYPARIQVVIHNEVGALAQVTQIIGDMHANIENLTMVSRQRDFYDLDIVVEVNGIKHLTKLMKGLNNASLVSTVERKEG</sequence>
<dbReference type="InterPro" id="IPR033655">
    <property type="entry name" value="TGS_RelA/SpoT"/>
</dbReference>
<reference evidence="5" key="1">
    <citation type="submission" date="2018-06" db="EMBL/GenBank/DDBJ databases">
        <authorList>
            <person name="Zhirakovskaya E."/>
        </authorList>
    </citation>
    <scope>NUCLEOTIDE SEQUENCE</scope>
</reference>
<dbReference type="EMBL" id="UOEC01000010">
    <property type="protein sequence ID" value="VAV86629.1"/>
    <property type="molecule type" value="Genomic_DNA"/>
</dbReference>
<feature type="domain" description="ACT" evidence="2">
    <location>
        <begin position="643"/>
        <end position="717"/>
    </location>
</feature>
<keyword evidence="5" id="KW-0378">Hydrolase</keyword>
<name>A0A3B0R2S3_9ZZZZ</name>
<dbReference type="AlphaFoldDB" id="A0A3B0R2S3"/>
<dbReference type="GO" id="GO:0008893">
    <property type="term" value="F:guanosine-3',5'-bis(diphosphate) 3'-diphosphatase activity"/>
    <property type="evidence" value="ECO:0007669"/>
    <property type="project" value="UniProtKB-EC"/>
</dbReference>
<dbReference type="Gene3D" id="3.30.460.10">
    <property type="entry name" value="Beta Polymerase, domain 2"/>
    <property type="match status" value="1"/>
</dbReference>
<dbReference type="NCBIfam" id="TIGR00691">
    <property type="entry name" value="spoT_relA"/>
    <property type="match status" value="1"/>
</dbReference>
<dbReference type="PROSITE" id="PS51831">
    <property type="entry name" value="HD"/>
    <property type="match status" value="1"/>
</dbReference>
<dbReference type="InterPro" id="IPR006674">
    <property type="entry name" value="HD_domain"/>
</dbReference>
<dbReference type="Pfam" id="PF13291">
    <property type="entry name" value="ACT_4"/>
    <property type="match status" value="1"/>
</dbReference>
<dbReference type="GO" id="GO:0016301">
    <property type="term" value="F:kinase activity"/>
    <property type="evidence" value="ECO:0007669"/>
    <property type="project" value="UniProtKB-KW"/>
</dbReference>
<dbReference type="Gene3D" id="1.10.3210.10">
    <property type="entry name" value="Hypothetical protein af1432"/>
    <property type="match status" value="1"/>
</dbReference>
<dbReference type="SUPFAM" id="SSF81301">
    <property type="entry name" value="Nucleotidyltransferase"/>
    <property type="match status" value="1"/>
</dbReference>
<dbReference type="CDD" id="cd01668">
    <property type="entry name" value="TGS_RSH"/>
    <property type="match status" value="1"/>
</dbReference>
<dbReference type="SUPFAM" id="SSF109604">
    <property type="entry name" value="HD-domain/PDEase-like"/>
    <property type="match status" value="1"/>
</dbReference>
<dbReference type="PANTHER" id="PTHR21262">
    <property type="entry name" value="GUANOSINE-3',5'-BIS DIPHOSPHATE 3'-PYROPHOSPHOHYDROLASE"/>
    <property type="match status" value="1"/>
</dbReference>
<dbReference type="PROSITE" id="PS51671">
    <property type="entry name" value="ACT"/>
    <property type="match status" value="1"/>
</dbReference>
<protein>
    <submittedName>
        <fullName evidence="5">Guanosine-3',5'-bis(Diphosphate) 3'-pyrophosphohydrolase / GTP pyrophosphokinase, (P)ppGpp synthetase II</fullName>
        <ecNumber evidence="5">2.7.6.5</ecNumber>
        <ecNumber evidence="5">3.1.7.2</ecNumber>
    </submittedName>
</protein>
<dbReference type="SMART" id="SM00954">
    <property type="entry name" value="RelA_SpoT"/>
    <property type="match status" value="1"/>
</dbReference>
<dbReference type="InterPro" id="IPR004095">
    <property type="entry name" value="TGS"/>
</dbReference>
<dbReference type="CDD" id="cd05399">
    <property type="entry name" value="NT_Rel-Spo_like"/>
    <property type="match status" value="1"/>
</dbReference>
<dbReference type="EC" id="2.7.6.5" evidence="5"/>
<dbReference type="InterPro" id="IPR002912">
    <property type="entry name" value="ACT_dom"/>
</dbReference>
<dbReference type="Pfam" id="PF04607">
    <property type="entry name" value="RelA_SpoT"/>
    <property type="match status" value="1"/>
</dbReference>
<dbReference type="Pfam" id="PF02824">
    <property type="entry name" value="TGS"/>
    <property type="match status" value="1"/>
</dbReference>
<dbReference type="SUPFAM" id="SSF55021">
    <property type="entry name" value="ACT-like"/>
    <property type="match status" value="1"/>
</dbReference>
<dbReference type="FunFam" id="3.30.460.10:FF:000001">
    <property type="entry name" value="GTP pyrophosphokinase RelA"/>
    <property type="match status" value="1"/>
</dbReference>
<dbReference type="Pfam" id="PF13328">
    <property type="entry name" value="HD_4"/>
    <property type="match status" value="1"/>
</dbReference>
<dbReference type="PROSITE" id="PS51880">
    <property type="entry name" value="TGS"/>
    <property type="match status" value="1"/>
</dbReference>
<dbReference type="GO" id="GO:0042594">
    <property type="term" value="P:response to starvation"/>
    <property type="evidence" value="ECO:0007669"/>
    <property type="project" value="TreeGrafter"/>
</dbReference>
<feature type="domain" description="TGS" evidence="4">
    <location>
        <begin position="394"/>
        <end position="455"/>
    </location>
</feature>
<evidence type="ECO:0000313" key="5">
    <source>
        <dbReference type="EMBL" id="VAV86629.1"/>
    </source>
</evidence>
<dbReference type="InterPro" id="IPR007685">
    <property type="entry name" value="RelA_SpoT"/>
</dbReference>
<dbReference type="FunFam" id="3.10.20.30:FF:000002">
    <property type="entry name" value="GTP pyrophosphokinase (RelA/SpoT)"/>
    <property type="match status" value="1"/>
</dbReference>